<evidence type="ECO:0000313" key="1">
    <source>
        <dbReference type="EMBL" id="RAW02202.1"/>
    </source>
</evidence>
<keyword evidence="2" id="KW-1185">Reference proteome</keyword>
<reference evidence="1 2" key="1">
    <citation type="submission" date="2018-06" db="EMBL/GenBank/DDBJ databases">
        <title>Chryseolinea flavus sp. nov., a member of the phylum Bacteroidetes isolated from soil.</title>
        <authorList>
            <person name="Li Y."/>
            <person name="Wang J."/>
        </authorList>
    </citation>
    <scope>NUCLEOTIDE SEQUENCE [LARGE SCALE GENOMIC DNA]</scope>
    <source>
        <strain evidence="1 2">SDU1-6</strain>
    </source>
</reference>
<protein>
    <submittedName>
        <fullName evidence="1">Uncharacterized protein</fullName>
    </submittedName>
</protein>
<name>A0A364Y5U3_9BACT</name>
<accession>A0A364Y5U3</accession>
<organism evidence="1 2">
    <name type="scientific">Pseudochryseolinea flava</name>
    <dbReference type="NCBI Taxonomy" id="2059302"/>
    <lineage>
        <taxon>Bacteria</taxon>
        <taxon>Pseudomonadati</taxon>
        <taxon>Bacteroidota</taxon>
        <taxon>Cytophagia</taxon>
        <taxon>Cytophagales</taxon>
        <taxon>Fulvivirgaceae</taxon>
        <taxon>Pseudochryseolinea</taxon>
    </lineage>
</organism>
<sequence length="167" mass="19711">MKIRTNKIMERILGQKSYEFVKEIVMLPAELENLVTLGFRAERDCILFKNVDYFGIGILDSDFGKTAYEDFENHIHIDNNSLDVIDEFEYLKVGLEFAKRIYAKLDSLFRNQFRIIVSYSETIYENEEINTYGGCVVRFYMIRSSCDDKYRVDDLDKYEDEGVLVIE</sequence>
<evidence type="ECO:0000313" key="2">
    <source>
        <dbReference type="Proteomes" id="UP000251889"/>
    </source>
</evidence>
<dbReference type="Proteomes" id="UP000251889">
    <property type="component" value="Unassembled WGS sequence"/>
</dbReference>
<proteinExistence type="predicted"/>
<comment type="caution">
    <text evidence="1">The sequence shown here is derived from an EMBL/GenBank/DDBJ whole genome shotgun (WGS) entry which is preliminary data.</text>
</comment>
<gene>
    <name evidence="1" type="ORF">DQQ10_06580</name>
</gene>
<dbReference type="EMBL" id="QMFY01000002">
    <property type="protein sequence ID" value="RAW02202.1"/>
    <property type="molecule type" value="Genomic_DNA"/>
</dbReference>
<dbReference type="AlphaFoldDB" id="A0A364Y5U3"/>